<proteinExistence type="predicted"/>
<evidence type="ECO:0000259" key="2">
    <source>
        <dbReference type="Pfam" id="PF18050"/>
    </source>
</evidence>
<name>A0ABQ6R232_9BACT</name>
<gene>
    <name evidence="3" type="ORF">ASNO1_66090</name>
</gene>
<dbReference type="InterPro" id="IPR029000">
    <property type="entry name" value="Cyclophilin-like_dom_sf"/>
</dbReference>
<comment type="caution">
    <text evidence="3">The sequence shown here is derived from an EMBL/GenBank/DDBJ whole genome shotgun (WGS) entry which is preliminary data.</text>
</comment>
<dbReference type="SUPFAM" id="SSF50891">
    <property type="entry name" value="Cyclophilin-like"/>
    <property type="match status" value="1"/>
</dbReference>
<dbReference type="Gene3D" id="2.40.100.20">
    <property type="match status" value="1"/>
</dbReference>
<reference evidence="3 4" key="1">
    <citation type="journal article" date="2024" name="Arch. Microbiol.">
        <title>Corallococcus caeni sp. nov., a novel myxobacterium isolated from activated sludge.</title>
        <authorList>
            <person name="Tomita S."/>
            <person name="Nakai R."/>
            <person name="Kuroda K."/>
            <person name="Kurashita H."/>
            <person name="Hatamoto M."/>
            <person name="Yamaguchi T."/>
            <person name="Narihiro T."/>
        </authorList>
    </citation>
    <scope>NUCLEOTIDE SEQUENCE [LARGE SCALE GENOMIC DNA]</scope>
    <source>
        <strain evidence="3 4">NO1</strain>
    </source>
</reference>
<dbReference type="Proteomes" id="UP001342631">
    <property type="component" value="Unassembled WGS sequence"/>
</dbReference>
<dbReference type="RefSeq" id="WP_338281475.1">
    <property type="nucleotide sequence ID" value="NZ_BTTX01000008.1"/>
</dbReference>
<evidence type="ECO:0000313" key="4">
    <source>
        <dbReference type="Proteomes" id="UP001342631"/>
    </source>
</evidence>
<dbReference type="InterPro" id="IPR041183">
    <property type="entry name" value="Cyclophilin-like"/>
</dbReference>
<accession>A0ABQ6R232</accession>
<sequence>MARVRTAALALGLLALPSLAQQRTRAEEKPMKIRLTAGARVLTATLLDDATARDFAALLPLTLTLTDYADTEKVSDLPRRLSTKGAPSGTAASAGDLTYYAPWGNLAIFHKDFGHSRGLIRLGKLDGGVEALRASDPIDVKIERWE</sequence>
<keyword evidence="4" id="KW-1185">Reference proteome</keyword>
<feature type="signal peptide" evidence="1">
    <location>
        <begin position="1"/>
        <end position="20"/>
    </location>
</feature>
<keyword evidence="1" id="KW-0732">Signal</keyword>
<evidence type="ECO:0000313" key="3">
    <source>
        <dbReference type="EMBL" id="GMU10355.1"/>
    </source>
</evidence>
<dbReference type="Pfam" id="PF18050">
    <property type="entry name" value="Cyclophil_like2"/>
    <property type="match status" value="1"/>
</dbReference>
<feature type="chain" id="PRO_5045670859" evidence="1">
    <location>
        <begin position="21"/>
        <end position="146"/>
    </location>
</feature>
<protein>
    <submittedName>
        <fullName evidence="3">Cyclophilin-like fold protein</fullName>
    </submittedName>
</protein>
<dbReference type="EMBL" id="BTTX01000008">
    <property type="protein sequence ID" value="GMU10355.1"/>
    <property type="molecule type" value="Genomic_DNA"/>
</dbReference>
<evidence type="ECO:0000256" key="1">
    <source>
        <dbReference type="SAM" id="SignalP"/>
    </source>
</evidence>
<feature type="domain" description="Cyclophilin-like" evidence="2">
    <location>
        <begin position="35"/>
        <end position="143"/>
    </location>
</feature>
<organism evidence="3 4">
    <name type="scientific">Corallococcus caeni</name>
    <dbReference type="NCBI Taxonomy" id="3082388"/>
    <lineage>
        <taxon>Bacteria</taxon>
        <taxon>Pseudomonadati</taxon>
        <taxon>Myxococcota</taxon>
        <taxon>Myxococcia</taxon>
        <taxon>Myxococcales</taxon>
        <taxon>Cystobacterineae</taxon>
        <taxon>Myxococcaceae</taxon>
        <taxon>Corallococcus</taxon>
    </lineage>
</organism>